<evidence type="ECO:0000259" key="8">
    <source>
        <dbReference type="PROSITE" id="PS51202"/>
    </source>
</evidence>
<evidence type="ECO:0000256" key="3">
    <source>
        <dbReference type="ARBA" id="ARBA00022538"/>
    </source>
</evidence>
<dbReference type="InterPro" id="IPR036721">
    <property type="entry name" value="RCK_C_sf"/>
</dbReference>
<feature type="domain" description="RCK C-terminal" evidence="8">
    <location>
        <begin position="142"/>
        <end position="227"/>
    </location>
</feature>
<dbReference type="SUPFAM" id="SSF51735">
    <property type="entry name" value="NAD(P)-binding Rossmann-fold domains"/>
    <property type="match status" value="2"/>
</dbReference>
<dbReference type="PANTHER" id="PTHR43833">
    <property type="entry name" value="POTASSIUM CHANNEL PROTEIN 2-RELATED-RELATED"/>
    <property type="match status" value="1"/>
</dbReference>
<dbReference type="Pfam" id="PF02254">
    <property type="entry name" value="TrkA_N"/>
    <property type="match status" value="2"/>
</dbReference>
<dbReference type="Gene3D" id="3.30.70.1450">
    <property type="entry name" value="Regulator of K+ conductance, C-terminal domain"/>
    <property type="match status" value="2"/>
</dbReference>
<comment type="caution">
    <text evidence="9">The sequence shown here is derived from an EMBL/GenBank/DDBJ whole genome shotgun (WGS) entry which is preliminary data.</text>
</comment>
<keyword evidence="3" id="KW-0633">Potassium transport</keyword>
<dbReference type="NCBIfam" id="NF007032">
    <property type="entry name" value="PRK09496.1-4"/>
    <property type="match status" value="1"/>
</dbReference>
<dbReference type="Gene3D" id="3.40.50.720">
    <property type="entry name" value="NAD(P)-binding Rossmann-like Domain"/>
    <property type="match status" value="2"/>
</dbReference>
<dbReference type="NCBIfam" id="NF007039">
    <property type="entry name" value="PRK09496.3-2"/>
    <property type="match status" value="1"/>
</dbReference>
<reference evidence="9 10" key="1">
    <citation type="submission" date="2022-11" db="EMBL/GenBank/DDBJ databases">
        <title>Desulfobotulus tamanensis H1 sp. nov. - anaerobic, alkaliphilic, sulphate reducing bacterium isolated from terrestrial mud volcano.</title>
        <authorList>
            <person name="Frolova A."/>
            <person name="Merkel A.Y."/>
            <person name="Slobodkin A.I."/>
        </authorList>
    </citation>
    <scope>NUCLEOTIDE SEQUENCE [LARGE SCALE GENOMIC DNA]</scope>
    <source>
        <strain evidence="9 10">H1</strain>
    </source>
</reference>
<dbReference type="NCBIfam" id="NF007041">
    <property type="entry name" value="PRK09496.3-4"/>
    <property type="match status" value="1"/>
</dbReference>
<keyword evidence="4" id="KW-0630">Potassium</keyword>
<keyword evidence="5" id="KW-0520">NAD</keyword>
<keyword evidence="10" id="KW-1185">Reference proteome</keyword>
<dbReference type="InterPro" id="IPR006037">
    <property type="entry name" value="RCK_C"/>
</dbReference>
<dbReference type="PROSITE" id="PS51202">
    <property type="entry name" value="RCK_C"/>
    <property type="match status" value="2"/>
</dbReference>
<evidence type="ECO:0000256" key="1">
    <source>
        <dbReference type="ARBA" id="ARBA00017378"/>
    </source>
</evidence>
<protein>
    <recommendedName>
        <fullName evidence="1">Trk system potassium uptake protein TrkA</fullName>
    </recommendedName>
</protein>
<dbReference type="NCBIfam" id="NF007031">
    <property type="entry name" value="PRK09496.1-2"/>
    <property type="match status" value="1"/>
</dbReference>
<accession>A0ABT3N5F5</accession>
<evidence type="ECO:0000313" key="10">
    <source>
        <dbReference type="Proteomes" id="UP001209681"/>
    </source>
</evidence>
<evidence type="ECO:0000259" key="7">
    <source>
        <dbReference type="PROSITE" id="PS51201"/>
    </source>
</evidence>
<dbReference type="InterPro" id="IPR003148">
    <property type="entry name" value="RCK_N"/>
</dbReference>
<dbReference type="InterPro" id="IPR006036">
    <property type="entry name" value="K_uptake_TrkA"/>
</dbReference>
<keyword evidence="6" id="KW-0406">Ion transport</keyword>
<name>A0ABT3N5F5_9BACT</name>
<evidence type="ECO:0000313" key="9">
    <source>
        <dbReference type="EMBL" id="MCW7752401.1"/>
    </source>
</evidence>
<dbReference type="EMBL" id="JAPFPW010000001">
    <property type="protein sequence ID" value="MCW7752401.1"/>
    <property type="molecule type" value="Genomic_DNA"/>
</dbReference>
<dbReference type="PRINTS" id="PR00335">
    <property type="entry name" value="KUPTAKETRKA"/>
</dbReference>
<organism evidence="9 10">
    <name type="scientific">Desulfobotulus pelophilus</name>
    <dbReference type="NCBI Taxonomy" id="2823377"/>
    <lineage>
        <taxon>Bacteria</taxon>
        <taxon>Pseudomonadati</taxon>
        <taxon>Thermodesulfobacteriota</taxon>
        <taxon>Desulfobacteria</taxon>
        <taxon>Desulfobacterales</taxon>
        <taxon>Desulfobacteraceae</taxon>
        <taxon>Desulfobotulus</taxon>
    </lineage>
</organism>
<dbReference type="RefSeq" id="WP_265423273.1">
    <property type="nucleotide sequence ID" value="NZ_JAPFPW010000001.1"/>
</dbReference>
<feature type="domain" description="RCK N-terminal" evidence="7">
    <location>
        <begin position="1"/>
        <end position="119"/>
    </location>
</feature>
<evidence type="ECO:0000256" key="2">
    <source>
        <dbReference type="ARBA" id="ARBA00022448"/>
    </source>
</evidence>
<evidence type="ECO:0000256" key="6">
    <source>
        <dbReference type="ARBA" id="ARBA00023065"/>
    </source>
</evidence>
<dbReference type="Proteomes" id="UP001209681">
    <property type="component" value="Unassembled WGS sequence"/>
</dbReference>
<proteinExistence type="predicted"/>
<dbReference type="SUPFAM" id="SSF116726">
    <property type="entry name" value="TrkA C-terminal domain-like"/>
    <property type="match status" value="2"/>
</dbReference>
<dbReference type="InterPro" id="IPR050721">
    <property type="entry name" value="Trk_Ktr_HKT_K-transport"/>
</dbReference>
<feature type="domain" description="RCK N-terminal" evidence="7">
    <location>
        <begin position="231"/>
        <end position="359"/>
    </location>
</feature>
<dbReference type="InterPro" id="IPR036291">
    <property type="entry name" value="NAD(P)-bd_dom_sf"/>
</dbReference>
<dbReference type="PROSITE" id="PS51201">
    <property type="entry name" value="RCK_N"/>
    <property type="match status" value="2"/>
</dbReference>
<keyword evidence="2" id="KW-0813">Transport</keyword>
<sequence>MKIVIIGAGEVGYHVARRLALEHKDVVVVDRDGAALRRVSDSLDVQVVRGEGGSPLVLQEAGIREAEILLAVTDSDEVNLVACLVTDMLSPNTRKLVRIRNADFDACHSLLREGAPHIESVINPEIEAVRTIERLIRLPGAVEAGELVGGLVQFVGIRLDEGSSMDGMPLPELPKYLGSAKVLVAAVLRDEKLIIPSGKDFLKAGDLVYLVSGKKHLLQVMEAFGKASKPVRRVLIVGGGRLGLRLAASLEKDHYQVKIIERRSDRCRELAARLEKAVILHGDGSDQSLLAEENVRGVDVMVTLTGDEQTNILVSLLARKMGVGAAITRLTRFAYFPLMSSIGVHQIVSPRLSAIDSILQHIRRGKVLSTLSIQGEQAEVMEAVALPTSDIVGRPLSQLSFPKGALVITIIRGDEIIIPSGDSVIAPDDRVVIFARRKSVPKVEKALTVKLEYF</sequence>
<feature type="domain" description="RCK C-terminal" evidence="8">
    <location>
        <begin position="368"/>
        <end position="449"/>
    </location>
</feature>
<dbReference type="PANTHER" id="PTHR43833:SF5">
    <property type="entry name" value="TRK SYSTEM POTASSIUM UPTAKE PROTEIN TRKA"/>
    <property type="match status" value="1"/>
</dbReference>
<gene>
    <name evidence="9" type="primary">trkA</name>
    <name evidence="9" type="ORF">OOT00_00175</name>
</gene>
<dbReference type="Pfam" id="PF02080">
    <property type="entry name" value="TrkA_C"/>
    <property type="match status" value="2"/>
</dbReference>
<evidence type="ECO:0000256" key="4">
    <source>
        <dbReference type="ARBA" id="ARBA00022958"/>
    </source>
</evidence>
<evidence type="ECO:0000256" key="5">
    <source>
        <dbReference type="ARBA" id="ARBA00023027"/>
    </source>
</evidence>